<dbReference type="Pfam" id="PF00990">
    <property type="entry name" value="GGDEF"/>
    <property type="match status" value="1"/>
</dbReference>
<dbReference type="NCBIfam" id="TIGR00254">
    <property type="entry name" value="GGDEF"/>
    <property type="match status" value="1"/>
</dbReference>
<dbReference type="Proteomes" id="UP000596857">
    <property type="component" value="Unassembled WGS sequence"/>
</dbReference>
<dbReference type="InterPro" id="IPR035965">
    <property type="entry name" value="PAS-like_dom_sf"/>
</dbReference>
<evidence type="ECO:0000313" key="7">
    <source>
        <dbReference type="Proteomes" id="UP000596857"/>
    </source>
</evidence>
<dbReference type="PANTHER" id="PTHR44757:SF2">
    <property type="entry name" value="BIOFILM ARCHITECTURE MAINTENANCE PROTEIN MBAA"/>
    <property type="match status" value="1"/>
</dbReference>
<dbReference type="InterPro" id="IPR001610">
    <property type="entry name" value="PAC"/>
</dbReference>
<keyword evidence="7" id="KW-1185">Reference proteome</keyword>
<feature type="transmembrane region" description="Helical" evidence="2">
    <location>
        <begin position="46"/>
        <end position="68"/>
    </location>
</feature>
<dbReference type="SUPFAM" id="SSF55073">
    <property type="entry name" value="Nucleotide cyclase"/>
    <property type="match status" value="1"/>
</dbReference>
<evidence type="ECO:0000259" key="4">
    <source>
        <dbReference type="PROSITE" id="PS50113"/>
    </source>
</evidence>
<feature type="coiled-coil region" evidence="1">
    <location>
        <begin position="152"/>
        <end position="179"/>
    </location>
</feature>
<dbReference type="Gene3D" id="3.30.450.20">
    <property type="entry name" value="PAS domain"/>
    <property type="match status" value="1"/>
</dbReference>
<dbReference type="InterPro" id="IPR000160">
    <property type="entry name" value="GGDEF_dom"/>
</dbReference>
<dbReference type="PROSITE" id="PS50112">
    <property type="entry name" value="PAS"/>
    <property type="match status" value="1"/>
</dbReference>
<keyword evidence="2" id="KW-0812">Transmembrane</keyword>
<dbReference type="InterPro" id="IPR000014">
    <property type="entry name" value="PAS"/>
</dbReference>
<proteinExistence type="predicted"/>
<feature type="domain" description="PAC" evidence="4">
    <location>
        <begin position="338"/>
        <end position="390"/>
    </location>
</feature>
<reference evidence="6 7" key="1">
    <citation type="submission" date="2019-10" db="EMBL/GenBank/DDBJ databases">
        <title>Description of Paenibacillus terricola sp. nov.</title>
        <authorList>
            <person name="Carlier A."/>
            <person name="Qi S."/>
        </authorList>
    </citation>
    <scope>NUCLEOTIDE SEQUENCE [LARGE SCALE GENOMIC DNA]</scope>
    <source>
        <strain evidence="6 7">LMG 31459</strain>
    </source>
</reference>
<dbReference type="SMART" id="SM00086">
    <property type="entry name" value="PAC"/>
    <property type="match status" value="1"/>
</dbReference>
<keyword evidence="2" id="KW-1133">Transmembrane helix</keyword>
<evidence type="ECO:0000259" key="3">
    <source>
        <dbReference type="PROSITE" id="PS50112"/>
    </source>
</evidence>
<dbReference type="InterPro" id="IPR043128">
    <property type="entry name" value="Rev_trsase/Diguanyl_cyclase"/>
</dbReference>
<dbReference type="Gene3D" id="3.30.70.270">
    <property type="match status" value="1"/>
</dbReference>
<dbReference type="NCBIfam" id="TIGR00229">
    <property type="entry name" value="sensory_box"/>
    <property type="match status" value="1"/>
</dbReference>
<accession>A0ABX1YK14</accession>
<dbReference type="SUPFAM" id="SSF55785">
    <property type="entry name" value="PYP-like sensor domain (PAS domain)"/>
    <property type="match status" value="1"/>
</dbReference>
<protein>
    <submittedName>
        <fullName evidence="6">Diguanylate cyclase</fullName>
    </submittedName>
</protein>
<dbReference type="EMBL" id="WHOB01000062">
    <property type="protein sequence ID" value="NOU81392.1"/>
    <property type="molecule type" value="Genomic_DNA"/>
</dbReference>
<dbReference type="CDD" id="cd00130">
    <property type="entry name" value="PAS"/>
    <property type="match status" value="1"/>
</dbReference>
<evidence type="ECO:0000259" key="5">
    <source>
        <dbReference type="PROSITE" id="PS50887"/>
    </source>
</evidence>
<dbReference type="PROSITE" id="PS50113">
    <property type="entry name" value="PAC"/>
    <property type="match status" value="1"/>
</dbReference>
<comment type="caution">
    <text evidence="6">The sequence shown here is derived from an EMBL/GenBank/DDBJ whole genome shotgun (WGS) entry which is preliminary data.</text>
</comment>
<keyword evidence="1" id="KW-0175">Coiled coil</keyword>
<evidence type="ECO:0000313" key="6">
    <source>
        <dbReference type="EMBL" id="NOU81392.1"/>
    </source>
</evidence>
<dbReference type="CDD" id="cd01949">
    <property type="entry name" value="GGDEF"/>
    <property type="match status" value="1"/>
</dbReference>
<organism evidence="6 7">
    <name type="scientific">Paenibacillus phytohabitans</name>
    <dbReference type="NCBI Taxonomy" id="2654978"/>
    <lineage>
        <taxon>Bacteria</taxon>
        <taxon>Bacillati</taxon>
        <taxon>Bacillota</taxon>
        <taxon>Bacilli</taxon>
        <taxon>Bacillales</taxon>
        <taxon>Paenibacillaceae</taxon>
        <taxon>Paenibacillus</taxon>
    </lineage>
</organism>
<name>A0ABX1YK14_9BACL</name>
<dbReference type="PANTHER" id="PTHR44757">
    <property type="entry name" value="DIGUANYLATE CYCLASE DGCP"/>
    <property type="match status" value="1"/>
</dbReference>
<gene>
    <name evidence="6" type="ORF">GC101_21245</name>
</gene>
<feature type="domain" description="GGDEF" evidence="5">
    <location>
        <begin position="422"/>
        <end position="556"/>
    </location>
</feature>
<evidence type="ECO:0000256" key="1">
    <source>
        <dbReference type="SAM" id="Coils"/>
    </source>
</evidence>
<dbReference type="InterPro" id="IPR029787">
    <property type="entry name" value="Nucleotide_cyclase"/>
</dbReference>
<dbReference type="InterPro" id="IPR052155">
    <property type="entry name" value="Biofilm_reg_signaling"/>
</dbReference>
<keyword evidence="2" id="KW-0472">Membrane</keyword>
<dbReference type="InterPro" id="IPR000700">
    <property type="entry name" value="PAS-assoc_C"/>
</dbReference>
<dbReference type="SMART" id="SM00267">
    <property type="entry name" value="GGDEF"/>
    <property type="match status" value="1"/>
</dbReference>
<feature type="domain" description="PAS" evidence="3">
    <location>
        <begin position="269"/>
        <end position="311"/>
    </location>
</feature>
<dbReference type="PROSITE" id="PS50887">
    <property type="entry name" value="GGDEF"/>
    <property type="match status" value="1"/>
</dbReference>
<sequence>MPANSHLPHKDKFRMHPRYTNEIRKVLCGERMTVAVFSEITSTRRLILLFTSISVLLVGVSVASLLYLNYTMNKLSDSLYSDVYQNSELVLNADRDLHQSAIALQTSLSGSITDAQRSALSQEFEDNNAQAQQRVSTARYNLDSVESPYNGMKQSELLLAELRSELEQFETSLDLWKDSGRELISQRVQSDWNPAAYSPLAVHTQLTQVRGTLDTAEGLIDSYARQVILEFKNLKSSLFAVYSVFLFLLVLVIIYLCRRLISLQNEMLEEKSLYQLIGETMSDFIILTDHNGLILYASPSHSSVLGYVPSKGAPLSNYIREAEISWAKLKSVVQASPRISELRMRSAEGHWVWLETKVTPIPGSRAFPAQFMLVSREITQRKQYEERLHKLAFYDHLTAIPNRAHFKMYMENLINQPEERRQEIAVALLDCDRFKQLNDTLGHLAGDEFLQLLSRELQQTVKGSGQAFRIGGDEFAVVLHRFTSPEMLDEMLARLLQLFNKSWSVNKGSSFHTSASIGVALYPQHGSSINDLLRAADLAMYRSKNHGGNEANLYSENVDEKYTRQPK</sequence>
<feature type="transmembrane region" description="Helical" evidence="2">
    <location>
        <begin position="238"/>
        <end position="256"/>
    </location>
</feature>
<evidence type="ECO:0000256" key="2">
    <source>
        <dbReference type="SAM" id="Phobius"/>
    </source>
</evidence>